<dbReference type="Proteomes" id="UP000596049">
    <property type="component" value="Chromosome"/>
</dbReference>
<keyword evidence="1" id="KW-0238">DNA-binding</keyword>
<evidence type="ECO:0000313" key="3">
    <source>
        <dbReference type="Proteomes" id="UP000596049"/>
    </source>
</evidence>
<dbReference type="RefSeq" id="WP_053597078.1">
    <property type="nucleotide sequence ID" value="NZ_CP067341.1"/>
</dbReference>
<organism evidence="2 3">
    <name type="scientific">Lysinibacillus agricola</name>
    <dbReference type="NCBI Taxonomy" id="2590012"/>
    <lineage>
        <taxon>Bacteria</taxon>
        <taxon>Bacillati</taxon>
        <taxon>Bacillota</taxon>
        <taxon>Bacilli</taxon>
        <taxon>Bacillales</taxon>
        <taxon>Bacillaceae</taxon>
        <taxon>Lysinibacillus</taxon>
    </lineage>
</organism>
<keyword evidence="3" id="KW-1185">Reference proteome</keyword>
<evidence type="ECO:0000313" key="2">
    <source>
        <dbReference type="EMBL" id="QQP11118.1"/>
    </source>
</evidence>
<dbReference type="Gene3D" id="1.10.150.130">
    <property type="match status" value="1"/>
</dbReference>
<accession>A0ABX7AQD7</accession>
<reference evidence="2 3" key="1">
    <citation type="submission" date="2020-01" db="EMBL/GenBank/DDBJ databases">
        <authorList>
            <person name="Liu G."/>
            <person name="Liu B."/>
        </authorList>
    </citation>
    <scope>NUCLEOTIDE SEQUENCE [LARGE SCALE GENOMIC DNA]</scope>
    <source>
        <strain evidence="2 3">FJAT-51161</strain>
    </source>
</reference>
<name>A0ABX7AQD7_9BACI</name>
<proteinExistence type="predicted"/>
<protein>
    <recommendedName>
        <fullName evidence="4">Core-binding (CB) domain-containing protein</fullName>
    </recommendedName>
</protein>
<sequence length="78" mass="9444">MTDFDIEIDKTTIANYTRNIKVFSAYLYQEQVIHTNPLKNVKNVKPEHKMKVMLEDNELLQLFKAFDVTKFDQYRDWK</sequence>
<evidence type="ECO:0008006" key="4">
    <source>
        <dbReference type="Google" id="ProtNLM"/>
    </source>
</evidence>
<dbReference type="InterPro" id="IPR011010">
    <property type="entry name" value="DNA_brk_join_enz"/>
</dbReference>
<gene>
    <name evidence="2" type="ORF">FJQ98_18020</name>
</gene>
<evidence type="ECO:0000256" key="1">
    <source>
        <dbReference type="ARBA" id="ARBA00023125"/>
    </source>
</evidence>
<dbReference type="EMBL" id="CP067341">
    <property type="protein sequence ID" value="QQP11118.1"/>
    <property type="molecule type" value="Genomic_DNA"/>
</dbReference>
<dbReference type="SUPFAM" id="SSF56349">
    <property type="entry name" value="DNA breaking-rejoining enzymes"/>
    <property type="match status" value="1"/>
</dbReference>
<dbReference type="InterPro" id="IPR010998">
    <property type="entry name" value="Integrase_recombinase_N"/>
</dbReference>